<dbReference type="Proteomes" id="UP000199568">
    <property type="component" value="Unassembled WGS sequence"/>
</dbReference>
<dbReference type="RefSeq" id="WP_090442071.1">
    <property type="nucleotide sequence ID" value="NZ_FOHU01000005.1"/>
</dbReference>
<name>A0A1I0CGD7_9FIRM</name>
<accession>A0A1I0CGD7</accession>
<sequence>MEYRKPMIHIAVYNPEKELLEEITAGIEEEGCLYEIAYNEDKDVFDLGWNAAHNSLLGAGIAVKGYHALFQCVHMKKNTPVFLINTKEKKEFRLLGSNAARYVKKIPFKAR</sequence>
<evidence type="ECO:0000313" key="2">
    <source>
        <dbReference type="Proteomes" id="UP000199568"/>
    </source>
</evidence>
<dbReference type="AlphaFoldDB" id="A0A1I0CGD7"/>
<organism evidence="1 2">
    <name type="scientific">Natronincola peptidivorans</name>
    <dbReference type="NCBI Taxonomy" id="426128"/>
    <lineage>
        <taxon>Bacteria</taxon>
        <taxon>Bacillati</taxon>
        <taxon>Bacillota</taxon>
        <taxon>Clostridia</taxon>
        <taxon>Peptostreptococcales</taxon>
        <taxon>Natronincolaceae</taxon>
        <taxon>Natronincola</taxon>
    </lineage>
</organism>
<dbReference type="SUPFAM" id="SSF52968">
    <property type="entry name" value="B12-dependent dehydatase associated subunit"/>
    <property type="match status" value="1"/>
</dbReference>
<keyword evidence="2" id="KW-1185">Reference proteome</keyword>
<proteinExistence type="predicted"/>
<dbReference type="EMBL" id="FOHU01000005">
    <property type="protein sequence ID" value="SET18416.1"/>
    <property type="molecule type" value="Genomic_DNA"/>
</dbReference>
<reference evidence="1 2" key="1">
    <citation type="submission" date="2016-10" db="EMBL/GenBank/DDBJ databases">
        <authorList>
            <person name="de Groot N.N."/>
        </authorList>
    </citation>
    <scope>NUCLEOTIDE SEQUENCE [LARGE SCALE GENOMIC DNA]</scope>
    <source>
        <strain evidence="1 2">DSM 18979</strain>
    </source>
</reference>
<dbReference type="InterPro" id="IPR010254">
    <property type="entry name" value="B12-dep_deHydtase_bsu"/>
</dbReference>
<evidence type="ECO:0000313" key="1">
    <source>
        <dbReference type="EMBL" id="SET18416.1"/>
    </source>
</evidence>
<dbReference type="Pfam" id="PF02288">
    <property type="entry name" value="Dehydratase_MU"/>
    <property type="match status" value="1"/>
</dbReference>
<protein>
    <submittedName>
        <fullName evidence="1">Dehydratase medium subunit</fullName>
    </submittedName>
</protein>
<gene>
    <name evidence="1" type="ORF">SAMN05660297_01647</name>
</gene>
<dbReference type="InterPro" id="IPR003208">
    <property type="entry name" value="Dehydtase/Dehydtase_re"/>
</dbReference>
<dbReference type="STRING" id="426128.SAMN05660297_01647"/>
<dbReference type="OrthoDB" id="308037at2"/>
<dbReference type="Gene3D" id="3.40.50.10150">
    <property type="entry name" value="B12-dependent dehydatase associated subunit"/>
    <property type="match status" value="1"/>
</dbReference>